<feature type="compositionally biased region" description="Low complexity" evidence="1">
    <location>
        <begin position="164"/>
        <end position="184"/>
    </location>
</feature>
<organism evidence="2 3">
    <name type="scientific">Fusarium austroafricanum</name>
    <dbReference type="NCBI Taxonomy" id="2364996"/>
    <lineage>
        <taxon>Eukaryota</taxon>
        <taxon>Fungi</taxon>
        <taxon>Dikarya</taxon>
        <taxon>Ascomycota</taxon>
        <taxon>Pezizomycotina</taxon>
        <taxon>Sordariomycetes</taxon>
        <taxon>Hypocreomycetidae</taxon>
        <taxon>Hypocreales</taxon>
        <taxon>Nectriaceae</taxon>
        <taxon>Fusarium</taxon>
        <taxon>Fusarium concolor species complex</taxon>
    </lineage>
</organism>
<feature type="compositionally biased region" description="Low complexity" evidence="1">
    <location>
        <begin position="203"/>
        <end position="219"/>
    </location>
</feature>
<evidence type="ECO:0000256" key="1">
    <source>
        <dbReference type="SAM" id="MobiDB-lite"/>
    </source>
</evidence>
<gene>
    <name evidence="2" type="ORF">F53441_8564</name>
</gene>
<feature type="region of interest" description="Disordered" evidence="1">
    <location>
        <begin position="203"/>
        <end position="294"/>
    </location>
</feature>
<feature type="compositionally biased region" description="Low complexity" evidence="1">
    <location>
        <begin position="122"/>
        <end position="144"/>
    </location>
</feature>
<sequence length="294" mass="33579">MPSGYESTSNGEVFSALVEMATSADDMQSGYQVEMLRMDWQCLNTESLRAIAQRVTIAPSIEPELQMMIHGPAYKILVSRWQTTVVMSQVVRHPLVGRPAQLARQPTYAQQSTGQKYQKRWPSSGQQPLQSQQATYQQQPSFQQISYRQQPPGQPHLYEEEAEGQQYSGQQQSYRQSPSYGQQSDGQQAAYLQPQLYGQQADYPQQPSYVQPSYYYESPNTPQTASPPSYSSEMEPRNISTMMGNMRLDEESFAPPNDSEQHAYDDEDTEQPIAEEARSTSHRIHRRSKRSSRR</sequence>
<name>A0A8H4KEU7_9HYPO</name>
<comment type="caution">
    <text evidence="2">The sequence shown here is derived from an EMBL/GenBank/DDBJ whole genome shotgun (WGS) entry which is preliminary data.</text>
</comment>
<accession>A0A8H4KEU7</accession>
<dbReference type="Proteomes" id="UP000605986">
    <property type="component" value="Unassembled WGS sequence"/>
</dbReference>
<feature type="compositionally biased region" description="Polar residues" evidence="1">
    <location>
        <begin position="107"/>
        <end position="116"/>
    </location>
</feature>
<evidence type="ECO:0000313" key="2">
    <source>
        <dbReference type="EMBL" id="KAF4447973.1"/>
    </source>
</evidence>
<feature type="compositionally biased region" description="Polar residues" evidence="1">
    <location>
        <begin position="220"/>
        <end position="243"/>
    </location>
</feature>
<protein>
    <submittedName>
        <fullName evidence="2">Uncharacterized protein</fullName>
    </submittedName>
</protein>
<feature type="region of interest" description="Disordered" evidence="1">
    <location>
        <begin position="102"/>
        <end position="187"/>
    </location>
</feature>
<keyword evidence="3" id="KW-1185">Reference proteome</keyword>
<reference evidence="2" key="1">
    <citation type="submission" date="2020-01" db="EMBL/GenBank/DDBJ databases">
        <title>Identification and distribution of gene clusters putatively required for synthesis of sphingolipid metabolism inhibitors in phylogenetically diverse species of the filamentous fungus Fusarium.</title>
        <authorList>
            <person name="Kim H.-S."/>
            <person name="Busman M."/>
            <person name="Brown D.W."/>
            <person name="Divon H."/>
            <person name="Uhlig S."/>
            <person name="Proctor R.H."/>
        </authorList>
    </citation>
    <scope>NUCLEOTIDE SEQUENCE</scope>
    <source>
        <strain evidence="2">NRRL 53441</strain>
    </source>
</reference>
<dbReference type="AlphaFoldDB" id="A0A8H4KEU7"/>
<dbReference type="EMBL" id="JAADJG010000366">
    <property type="protein sequence ID" value="KAF4447973.1"/>
    <property type="molecule type" value="Genomic_DNA"/>
</dbReference>
<proteinExistence type="predicted"/>
<feature type="compositionally biased region" description="Basic residues" evidence="1">
    <location>
        <begin position="280"/>
        <end position="294"/>
    </location>
</feature>
<evidence type="ECO:0000313" key="3">
    <source>
        <dbReference type="Proteomes" id="UP000605986"/>
    </source>
</evidence>